<organism evidence="2 3">
    <name type="scientific">Tanacetum coccineum</name>
    <dbReference type="NCBI Taxonomy" id="301880"/>
    <lineage>
        <taxon>Eukaryota</taxon>
        <taxon>Viridiplantae</taxon>
        <taxon>Streptophyta</taxon>
        <taxon>Embryophyta</taxon>
        <taxon>Tracheophyta</taxon>
        <taxon>Spermatophyta</taxon>
        <taxon>Magnoliopsida</taxon>
        <taxon>eudicotyledons</taxon>
        <taxon>Gunneridae</taxon>
        <taxon>Pentapetalae</taxon>
        <taxon>asterids</taxon>
        <taxon>campanulids</taxon>
        <taxon>Asterales</taxon>
        <taxon>Asteraceae</taxon>
        <taxon>Asteroideae</taxon>
        <taxon>Anthemideae</taxon>
        <taxon>Anthemidinae</taxon>
        <taxon>Tanacetum</taxon>
    </lineage>
</organism>
<sequence length="205" mass="23196">MSNTNNNMQTQTSSDLHNAIIEAGDIDRPPMLAPGIDNDIYSIVYACLNAMQTWKAIERSQATIRNRGKAIANSPPPTYDPELKVVADDEASSKEKGIEKLMALMSMECKKPKQAQDLAYHKEKMLLCKQEEAGIQLSAEQVDWKDDTDDELEDQELEAHYIYMHPEQPESVNDTYFIEQGDINITRDSLDKSNNRDEADPDDDL</sequence>
<evidence type="ECO:0000256" key="1">
    <source>
        <dbReference type="SAM" id="MobiDB-lite"/>
    </source>
</evidence>
<reference evidence="2" key="1">
    <citation type="journal article" date="2022" name="Int. J. Mol. Sci.">
        <title>Draft Genome of Tanacetum Coccineum: Genomic Comparison of Closely Related Tanacetum-Family Plants.</title>
        <authorList>
            <person name="Yamashiro T."/>
            <person name="Shiraishi A."/>
            <person name="Nakayama K."/>
            <person name="Satake H."/>
        </authorList>
    </citation>
    <scope>NUCLEOTIDE SEQUENCE</scope>
</reference>
<evidence type="ECO:0000313" key="2">
    <source>
        <dbReference type="EMBL" id="GJT97433.1"/>
    </source>
</evidence>
<dbReference type="Proteomes" id="UP001151760">
    <property type="component" value="Unassembled WGS sequence"/>
</dbReference>
<feature type="compositionally biased region" description="Basic and acidic residues" evidence="1">
    <location>
        <begin position="188"/>
        <end position="198"/>
    </location>
</feature>
<feature type="region of interest" description="Disordered" evidence="1">
    <location>
        <begin position="186"/>
        <end position="205"/>
    </location>
</feature>
<keyword evidence="3" id="KW-1185">Reference proteome</keyword>
<proteinExistence type="predicted"/>
<reference evidence="2" key="2">
    <citation type="submission" date="2022-01" db="EMBL/GenBank/DDBJ databases">
        <authorList>
            <person name="Yamashiro T."/>
            <person name="Shiraishi A."/>
            <person name="Satake H."/>
            <person name="Nakayama K."/>
        </authorList>
    </citation>
    <scope>NUCLEOTIDE SEQUENCE</scope>
</reference>
<comment type="caution">
    <text evidence="2">The sequence shown here is derived from an EMBL/GenBank/DDBJ whole genome shotgun (WGS) entry which is preliminary data.</text>
</comment>
<evidence type="ECO:0000313" key="3">
    <source>
        <dbReference type="Proteomes" id="UP001151760"/>
    </source>
</evidence>
<dbReference type="EMBL" id="BQNB010020579">
    <property type="protein sequence ID" value="GJT97433.1"/>
    <property type="molecule type" value="Genomic_DNA"/>
</dbReference>
<gene>
    <name evidence="2" type="ORF">Tco_1092951</name>
</gene>
<accession>A0ABQ5IDG0</accession>
<name>A0ABQ5IDG0_9ASTR</name>
<protein>
    <submittedName>
        <fullName evidence="2">Uncharacterized protein</fullName>
    </submittedName>
</protein>